<comment type="caution">
    <text evidence="5">The sequence shown here is derived from an EMBL/GenBank/DDBJ whole genome shotgun (WGS) entry which is preliminary data.</text>
</comment>
<feature type="transmembrane region" description="Helical" evidence="2">
    <location>
        <begin position="344"/>
        <end position="373"/>
    </location>
</feature>
<dbReference type="GO" id="GO:0003824">
    <property type="term" value="F:catalytic activity"/>
    <property type="evidence" value="ECO:0007669"/>
    <property type="project" value="UniProtKB-ARBA"/>
</dbReference>
<dbReference type="GO" id="GO:0016020">
    <property type="term" value="C:membrane"/>
    <property type="evidence" value="ECO:0007669"/>
    <property type="project" value="InterPro"/>
</dbReference>
<dbReference type="PANTHER" id="PTHR46663">
    <property type="entry name" value="DIGUANYLATE CYCLASE DGCT-RELATED"/>
    <property type="match status" value="1"/>
</dbReference>
<dbReference type="EMBL" id="VKGK01000021">
    <property type="protein sequence ID" value="TRY13225.1"/>
    <property type="molecule type" value="Genomic_DNA"/>
</dbReference>
<dbReference type="SMART" id="SM00304">
    <property type="entry name" value="HAMP"/>
    <property type="match status" value="1"/>
</dbReference>
<dbReference type="InterPro" id="IPR052163">
    <property type="entry name" value="DGC-Regulatory_Protein"/>
</dbReference>
<dbReference type="OrthoDB" id="766410at2"/>
<dbReference type="SUPFAM" id="SSF55073">
    <property type="entry name" value="Nucleotide cyclase"/>
    <property type="match status" value="1"/>
</dbReference>
<dbReference type="SMART" id="SM00267">
    <property type="entry name" value="GGDEF"/>
    <property type="match status" value="1"/>
</dbReference>
<gene>
    <name evidence="5" type="ORF">FN961_16370</name>
</gene>
<sequence length="602" mass="67541">MFTNLKITYKFPVVMICFALLSALITAFIAFTIAKNEMTNSAEEKLSSLLESRATALNTYFSVIEKDLFFHAQSPLVISAIEQFSQAWTALEKDQTQQLQNTYIRMNPFSNEQKSAFHKADNASLYNQYHADFHPTFTNLVSTREFHDLFLFNTQGELIYTVKKEEDFATNLITGRWNKTELSRLIQVINAQPNTSKHLFADFSPYEPSNNAPASFIASPVFDKSRRYIGIIAFQMPIIPLNRVMQVTAGMGETGETYVVGPDLLMRSDSRFFLGQSILKTRVDTISVHRALAGESGNARIEDYRGISVFSSFAPIDFLGTRWAIIAEIDTDEILTPVYTMNRFLILSGAIIAIVIFFLGYLLAADISLPIVAMTKMMTQLSRNDLSVNISVSERKDEVGKMAKAMEVFKNNAIERELLQTKLNHMAHHDTLTGLPTREYVGKQMRDHLRALQAKENKLVVIFADLDNFKNINDTLGHQAGDQLLKEVTVRLSDAIRDEDVIARVGGDEFLIILPHVNDLSAVKHIAHKMIDSLAINFVLQGKICEIGISLGIAVAPDDGTDEAMLINKADKAMYLAKHRGKNNFVFANELNLTAKESSHTN</sequence>
<evidence type="ECO:0000313" key="5">
    <source>
        <dbReference type="EMBL" id="TRY13225.1"/>
    </source>
</evidence>
<dbReference type="NCBIfam" id="TIGR00254">
    <property type="entry name" value="GGDEF"/>
    <property type="match status" value="1"/>
</dbReference>
<dbReference type="InterPro" id="IPR003660">
    <property type="entry name" value="HAMP_dom"/>
</dbReference>
<dbReference type="Gene3D" id="3.30.70.270">
    <property type="match status" value="1"/>
</dbReference>
<dbReference type="SUPFAM" id="SSF158472">
    <property type="entry name" value="HAMP domain-like"/>
    <property type="match status" value="1"/>
</dbReference>
<dbReference type="Gene3D" id="1.10.8.500">
    <property type="entry name" value="HAMP domain in histidine kinase"/>
    <property type="match status" value="1"/>
</dbReference>
<dbReference type="Pfam" id="PF00672">
    <property type="entry name" value="HAMP"/>
    <property type="match status" value="1"/>
</dbReference>
<keyword evidence="6" id="KW-1185">Reference proteome</keyword>
<dbReference type="CDD" id="cd01949">
    <property type="entry name" value="GGDEF"/>
    <property type="match status" value="1"/>
</dbReference>
<keyword evidence="2" id="KW-0472">Membrane</keyword>
<dbReference type="Pfam" id="PF00990">
    <property type="entry name" value="GGDEF"/>
    <property type="match status" value="1"/>
</dbReference>
<dbReference type="InterPro" id="IPR029787">
    <property type="entry name" value="Nucleotide_cyclase"/>
</dbReference>
<feature type="domain" description="HAMP" evidence="3">
    <location>
        <begin position="365"/>
        <end position="418"/>
    </location>
</feature>
<evidence type="ECO:0000259" key="3">
    <source>
        <dbReference type="PROSITE" id="PS50885"/>
    </source>
</evidence>
<keyword evidence="2" id="KW-1133">Transmembrane helix</keyword>
<keyword evidence="2" id="KW-0812">Transmembrane</keyword>
<name>A0A553JL98_SHEHA</name>
<comment type="cofactor">
    <cofactor evidence="1">
        <name>Mg(2+)</name>
        <dbReference type="ChEBI" id="CHEBI:18420"/>
    </cofactor>
</comment>
<dbReference type="PANTHER" id="PTHR46663:SF3">
    <property type="entry name" value="SLL0267 PROTEIN"/>
    <property type="match status" value="1"/>
</dbReference>
<evidence type="ECO:0000313" key="6">
    <source>
        <dbReference type="Proteomes" id="UP000318126"/>
    </source>
</evidence>
<dbReference type="InterPro" id="IPR043128">
    <property type="entry name" value="Rev_trsase/Diguanyl_cyclase"/>
</dbReference>
<reference evidence="6" key="1">
    <citation type="submission" date="2019-07" db="EMBL/GenBank/DDBJ databases">
        <title>Shewanella sp. YLB-08 draft genomic sequence.</title>
        <authorList>
            <person name="Yu L."/>
        </authorList>
    </citation>
    <scope>NUCLEOTIDE SEQUENCE [LARGE SCALE GENOMIC DNA]</scope>
    <source>
        <strain evidence="6">JCM 20706</strain>
    </source>
</reference>
<feature type="transmembrane region" description="Helical" evidence="2">
    <location>
        <begin position="12"/>
        <end position="34"/>
    </location>
</feature>
<dbReference type="Proteomes" id="UP000318126">
    <property type="component" value="Unassembled WGS sequence"/>
</dbReference>
<dbReference type="CDD" id="cd06225">
    <property type="entry name" value="HAMP"/>
    <property type="match status" value="1"/>
</dbReference>
<evidence type="ECO:0000256" key="1">
    <source>
        <dbReference type="ARBA" id="ARBA00001946"/>
    </source>
</evidence>
<organism evidence="5 6">
    <name type="scientific">Shewanella hanedai</name>
    <name type="common">Alteromonas hanedai</name>
    <dbReference type="NCBI Taxonomy" id="25"/>
    <lineage>
        <taxon>Bacteria</taxon>
        <taxon>Pseudomonadati</taxon>
        <taxon>Pseudomonadota</taxon>
        <taxon>Gammaproteobacteria</taxon>
        <taxon>Alteromonadales</taxon>
        <taxon>Shewanellaceae</taxon>
        <taxon>Shewanella</taxon>
    </lineage>
</organism>
<proteinExistence type="predicted"/>
<dbReference type="GO" id="GO:0007165">
    <property type="term" value="P:signal transduction"/>
    <property type="evidence" value="ECO:0007669"/>
    <property type="project" value="InterPro"/>
</dbReference>
<dbReference type="FunFam" id="3.30.70.270:FF:000001">
    <property type="entry name" value="Diguanylate cyclase domain protein"/>
    <property type="match status" value="1"/>
</dbReference>
<accession>A0A553JL98</accession>
<dbReference type="AlphaFoldDB" id="A0A553JL98"/>
<dbReference type="PROSITE" id="PS50887">
    <property type="entry name" value="GGDEF"/>
    <property type="match status" value="1"/>
</dbReference>
<feature type="domain" description="GGDEF" evidence="4">
    <location>
        <begin position="457"/>
        <end position="590"/>
    </location>
</feature>
<dbReference type="Gene3D" id="3.30.450.20">
    <property type="entry name" value="PAS domain"/>
    <property type="match status" value="1"/>
</dbReference>
<evidence type="ECO:0000256" key="2">
    <source>
        <dbReference type="SAM" id="Phobius"/>
    </source>
</evidence>
<dbReference type="PROSITE" id="PS50885">
    <property type="entry name" value="HAMP"/>
    <property type="match status" value="1"/>
</dbReference>
<dbReference type="RefSeq" id="WP_144041255.1">
    <property type="nucleotide sequence ID" value="NZ_BMPL01000018.1"/>
</dbReference>
<dbReference type="InterPro" id="IPR000160">
    <property type="entry name" value="GGDEF_dom"/>
</dbReference>
<protein>
    <submittedName>
        <fullName evidence="5">Diguanylate cyclase</fullName>
    </submittedName>
</protein>
<evidence type="ECO:0000259" key="4">
    <source>
        <dbReference type="PROSITE" id="PS50887"/>
    </source>
</evidence>